<gene>
    <name evidence="1" type="ORF">F4821DRAFT_258665</name>
</gene>
<dbReference type="EMBL" id="MU394306">
    <property type="protein sequence ID" value="KAI6087607.1"/>
    <property type="molecule type" value="Genomic_DNA"/>
</dbReference>
<accession>A0ACC0D4J6</accession>
<sequence length="152" mass="17616">MTQTDDPQPDEGLKVINARLFRMGTKSMAKAYNILGYRTHHALDDSFVTAWDLIEEAAEAKWPHVRNAGGREPYRRREWDAIWGPYDVVTTLASPFATDLAKAYPGTKVVIVQRDFDTWYPSFKSENMNWRFFPGEEVINFKQHKVKANSKF</sequence>
<proteinExistence type="predicted"/>
<evidence type="ECO:0000313" key="2">
    <source>
        <dbReference type="Proteomes" id="UP001497680"/>
    </source>
</evidence>
<dbReference type="Proteomes" id="UP001497680">
    <property type="component" value="Unassembled WGS sequence"/>
</dbReference>
<protein>
    <submittedName>
        <fullName evidence="1">Uncharacterized protein</fullName>
    </submittedName>
</protein>
<organism evidence="1 2">
    <name type="scientific">Hypoxylon rubiginosum</name>
    <dbReference type="NCBI Taxonomy" id="110542"/>
    <lineage>
        <taxon>Eukaryota</taxon>
        <taxon>Fungi</taxon>
        <taxon>Dikarya</taxon>
        <taxon>Ascomycota</taxon>
        <taxon>Pezizomycotina</taxon>
        <taxon>Sordariomycetes</taxon>
        <taxon>Xylariomycetidae</taxon>
        <taxon>Xylariales</taxon>
        <taxon>Hypoxylaceae</taxon>
        <taxon>Hypoxylon</taxon>
    </lineage>
</organism>
<keyword evidence="2" id="KW-1185">Reference proteome</keyword>
<evidence type="ECO:0000313" key="1">
    <source>
        <dbReference type="EMBL" id="KAI6087607.1"/>
    </source>
</evidence>
<comment type="caution">
    <text evidence="1">The sequence shown here is derived from an EMBL/GenBank/DDBJ whole genome shotgun (WGS) entry which is preliminary data.</text>
</comment>
<reference evidence="1 2" key="1">
    <citation type="journal article" date="2022" name="New Phytol.">
        <title>Ecological generalism drives hyperdiversity of secondary metabolite gene clusters in xylarialean endophytes.</title>
        <authorList>
            <person name="Franco M.E.E."/>
            <person name="Wisecaver J.H."/>
            <person name="Arnold A.E."/>
            <person name="Ju Y.M."/>
            <person name="Slot J.C."/>
            <person name="Ahrendt S."/>
            <person name="Moore L.P."/>
            <person name="Eastman K.E."/>
            <person name="Scott K."/>
            <person name="Konkel Z."/>
            <person name="Mondo S.J."/>
            <person name="Kuo A."/>
            <person name="Hayes R.D."/>
            <person name="Haridas S."/>
            <person name="Andreopoulos B."/>
            <person name="Riley R."/>
            <person name="LaButti K."/>
            <person name="Pangilinan J."/>
            <person name="Lipzen A."/>
            <person name="Amirebrahimi M."/>
            <person name="Yan J."/>
            <person name="Adam C."/>
            <person name="Keymanesh K."/>
            <person name="Ng V."/>
            <person name="Louie K."/>
            <person name="Northen T."/>
            <person name="Drula E."/>
            <person name="Henrissat B."/>
            <person name="Hsieh H.M."/>
            <person name="Youens-Clark K."/>
            <person name="Lutzoni F."/>
            <person name="Miadlikowska J."/>
            <person name="Eastwood D.C."/>
            <person name="Hamelin R.C."/>
            <person name="Grigoriev I.V."/>
            <person name="U'Ren J.M."/>
        </authorList>
    </citation>
    <scope>NUCLEOTIDE SEQUENCE [LARGE SCALE GENOMIC DNA]</scope>
    <source>
        <strain evidence="1 2">ER1909</strain>
    </source>
</reference>
<name>A0ACC0D4J6_9PEZI</name>